<dbReference type="EMBL" id="SGJD01007352">
    <property type="protein sequence ID" value="KAB0389457.1"/>
    <property type="molecule type" value="Genomic_DNA"/>
</dbReference>
<evidence type="ECO:0000313" key="3">
    <source>
        <dbReference type="Proteomes" id="UP000437017"/>
    </source>
</evidence>
<sequence length="387" mass="45383">MLRKSALKAGTIWRSSRTYRKTPFYSNMPSTNSCLEALPRKRHLNGCYLLDTLQSLFQASSEPEVKYIVVLVYLSDLDPEWLSQMIASISDIFMLRPSSCSDSPLPGDLNNVNHSSPCETLYSRQKVDHALLMNFAIKLSEYFMMLEDYKELPWVILEFSRLTFSRNVFHTSDLSRLTSFFLLFHKDSPIHLLLSNFSFLLGQTAPISLIPNFFHSQENYFTSKDTCYQEEEGEEEENLSKPDNSPTKIYTDMMVKSSHFPEHAYFLNESYFEIQYPIPGNIYTLILDQLHKVNQIQVLTGIGKLGIYQLKQRQVELGYDPIQEKKRTVRYTLLRPLVKEKFDQKVYYEVDFVEAVRYVSVQLLMRARQESKLWIRQISIWIKSEKR</sequence>
<accession>A0A643BNB2</accession>
<name>A0A643BNB2_BALPH</name>
<dbReference type="OrthoDB" id="2016523at2759"/>
<dbReference type="PANTHER" id="PTHR12062">
    <property type="entry name" value="N-ACETYLGLUCOSAMINYLTRANSFERASE VI"/>
    <property type="match status" value="1"/>
</dbReference>
<evidence type="ECO:0000313" key="2">
    <source>
        <dbReference type="EMBL" id="KAB0389457.1"/>
    </source>
</evidence>
<dbReference type="InterPro" id="IPR006759">
    <property type="entry name" value="Glyco_transf_54"/>
</dbReference>
<dbReference type="InterPro" id="IPR057279">
    <property type="entry name" value="MGAT4"/>
</dbReference>
<gene>
    <name evidence="2" type="ORF">E2I00_011884</name>
</gene>
<dbReference type="Proteomes" id="UP000437017">
    <property type="component" value="Unassembled WGS sequence"/>
</dbReference>
<feature type="domain" description="MGAT4 conserved region" evidence="1">
    <location>
        <begin position="151"/>
        <end position="201"/>
    </location>
</feature>
<dbReference type="PANTHER" id="PTHR12062:SF32">
    <property type="entry name" value="MGAT4 FAMILY, MEMBER F"/>
    <property type="match status" value="1"/>
</dbReference>
<dbReference type="AlphaFoldDB" id="A0A643BNB2"/>
<protein>
    <recommendedName>
        <fullName evidence="1">MGAT4 conserved region domain-containing protein</fullName>
    </recommendedName>
</protein>
<reference evidence="2 3" key="1">
    <citation type="journal article" date="2019" name="PLoS ONE">
        <title>Genomic analyses reveal an absence of contemporary introgressive admixture between fin whales and blue whales, despite known hybrids.</title>
        <authorList>
            <person name="Westbury M.V."/>
            <person name="Petersen B."/>
            <person name="Lorenzen E.D."/>
        </authorList>
    </citation>
    <scope>NUCLEOTIDE SEQUENCE [LARGE SCALE GENOMIC DNA]</scope>
    <source>
        <strain evidence="2">FinWhale-01</strain>
    </source>
</reference>
<organism evidence="2 3">
    <name type="scientific">Balaenoptera physalus</name>
    <name type="common">Fin whale</name>
    <name type="synonym">Balaena physalus</name>
    <dbReference type="NCBI Taxonomy" id="9770"/>
    <lineage>
        <taxon>Eukaryota</taxon>
        <taxon>Metazoa</taxon>
        <taxon>Chordata</taxon>
        <taxon>Craniata</taxon>
        <taxon>Vertebrata</taxon>
        <taxon>Euteleostomi</taxon>
        <taxon>Mammalia</taxon>
        <taxon>Eutheria</taxon>
        <taxon>Laurasiatheria</taxon>
        <taxon>Artiodactyla</taxon>
        <taxon>Whippomorpha</taxon>
        <taxon>Cetacea</taxon>
        <taxon>Mysticeti</taxon>
        <taxon>Balaenopteridae</taxon>
        <taxon>Balaenoptera</taxon>
    </lineage>
</organism>
<proteinExistence type="predicted"/>
<comment type="caution">
    <text evidence="2">The sequence shown here is derived from an EMBL/GenBank/DDBJ whole genome shotgun (WGS) entry which is preliminary data.</text>
</comment>
<feature type="domain" description="MGAT4 conserved region" evidence="1">
    <location>
        <begin position="42"/>
        <end position="148"/>
    </location>
</feature>
<evidence type="ECO:0000259" key="1">
    <source>
        <dbReference type="Pfam" id="PF04666"/>
    </source>
</evidence>
<dbReference type="GO" id="GO:0006487">
    <property type="term" value="P:protein N-linked glycosylation"/>
    <property type="evidence" value="ECO:0007669"/>
    <property type="project" value="TreeGrafter"/>
</dbReference>
<dbReference type="Pfam" id="PF04666">
    <property type="entry name" value="MGAT4_cons"/>
    <property type="match status" value="2"/>
</dbReference>
<dbReference type="GO" id="GO:0008375">
    <property type="term" value="F:acetylglucosaminyltransferase activity"/>
    <property type="evidence" value="ECO:0007669"/>
    <property type="project" value="TreeGrafter"/>
</dbReference>
<keyword evidence="3" id="KW-1185">Reference proteome</keyword>